<name>A0AA37SNT0_9BACT</name>
<protein>
    <submittedName>
        <fullName evidence="1">Uncharacterized protein</fullName>
    </submittedName>
</protein>
<evidence type="ECO:0000313" key="1">
    <source>
        <dbReference type="EMBL" id="GLR17080.1"/>
    </source>
</evidence>
<reference evidence="1" key="2">
    <citation type="submission" date="2023-01" db="EMBL/GenBank/DDBJ databases">
        <title>Draft genome sequence of Portibacter lacus strain NBRC 108769.</title>
        <authorList>
            <person name="Sun Q."/>
            <person name="Mori K."/>
        </authorList>
    </citation>
    <scope>NUCLEOTIDE SEQUENCE</scope>
    <source>
        <strain evidence="1">NBRC 108769</strain>
    </source>
</reference>
<proteinExistence type="predicted"/>
<gene>
    <name evidence="1" type="ORF">GCM10007940_16950</name>
</gene>
<dbReference type="Proteomes" id="UP001156666">
    <property type="component" value="Unassembled WGS sequence"/>
</dbReference>
<comment type="caution">
    <text evidence="1">The sequence shown here is derived from an EMBL/GenBank/DDBJ whole genome shotgun (WGS) entry which is preliminary data.</text>
</comment>
<sequence>MSYLPHIYPLSATFFITFRLADSLPQHNIDQIKEEYICSANKIKEKYIDK</sequence>
<dbReference type="AlphaFoldDB" id="A0AA37SNT0"/>
<accession>A0AA37SNT0</accession>
<organism evidence="1 2">
    <name type="scientific">Portibacter lacus</name>
    <dbReference type="NCBI Taxonomy" id="1099794"/>
    <lineage>
        <taxon>Bacteria</taxon>
        <taxon>Pseudomonadati</taxon>
        <taxon>Bacteroidota</taxon>
        <taxon>Saprospiria</taxon>
        <taxon>Saprospirales</taxon>
        <taxon>Haliscomenobacteraceae</taxon>
        <taxon>Portibacter</taxon>
    </lineage>
</organism>
<reference evidence="1" key="1">
    <citation type="journal article" date="2014" name="Int. J. Syst. Evol. Microbiol.">
        <title>Complete genome sequence of Corynebacterium casei LMG S-19264T (=DSM 44701T), isolated from a smear-ripened cheese.</title>
        <authorList>
            <consortium name="US DOE Joint Genome Institute (JGI-PGF)"/>
            <person name="Walter F."/>
            <person name="Albersmeier A."/>
            <person name="Kalinowski J."/>
            <person name="Ruckert C."/>
        </authorList>
    </citation>
    <scope>NUCLEOTIDE SEQUENCE</scope>
    <source>
        <strain evidence="1">NBRC 108769</strain>
    </source>
</reference>
<keyword evidence="2" id="KW-1185">Reference proteome</keyword>
<dbReference type="EMBL" id="BSOH01000007">
    <property type="protein sequence ID" value="GLR17080.1"/>
    <property type="molecule type" value="Genomic_DNA"/>
</dbReference>
<evidence type="ECO:0000313" key="2">
    <source>
        <dbReference type="Proteomes" id="UP001156666"/>
    </source>
</evidence>